<reference evidence="1" key="2">
    <citation type="submission" date="2020-09" db="EMBL/GenBank/DDBJ databases">
        <authorList>
            <consortium name="NCBI Pathogen Detection Project"/>
        </authorList>
    </citation>
    <scope>NUCLEOTIDE SEQUENCE</scope>
    <source>
        <strain evidence="1">O50</strain>
    </source>
</reference>
<name>A0A0D7L5L3_CITFR</name>
<dbReference type="RefSeq" id="WP_044715181.1">
    <property type="nucleotide sequence ID" value="NZ_CP026057.1"/>
</dbReference>
<dbReference type="Proteomes" id="UP000855471">
    <property type="component" value="Unassembled WGS sequence"/>
</dbReference>
<comment type="caution">
    <text evidence="1">The sequence shown here is derived from an EMBL/GenBank/DDBJ whole genome shotgun (WGS) entry which is preliminary data.</text>
</comment>
<sequence>MDKMILKMSRHNIQTVTVTQNLSDLKNTGNETVNAIIENCTAYISLVNCNDKIFLDECDVEKQDKED</sequence>
<protein>
    <submittedName>
        <fullName evidence="1">Uncharacterized protein</fullName>
    </submittedName>
</protein>
<gene>
    <name evidence="1" type="ORF">I9Y29_004559</name>
</gene>
<reference evidence="1" key="1">
    <citation type="journal article" date="2018" name="Genome Biol.">
        <title>SKESA: strategic k-mer extension for scrupulous assemblies.</title>
        <authorList>
            <person name="Souvorov A."/>
            <person name="Agarwala R."/>
            <person name="Lipman D.J."/>
        </authorList>
    </citation>
    <scope>NUCLEOTIDE SEQUENCE</scope>
    <source>
        <strain evidence="1">O50</strain>
    </source>
</reference>
<organism evidence="1">
    <name type="scientific">Citrobacter freundii</name>
    <dbReference type="NCBI Taxonomy" id="546"/>
    <lineage>
        <taxon>Bacteria</taxon>
        <taxon>Pseudomonadati</taxon>
        <taxon>Pseudomonadota</taxon>
        <taxon>Gammaproteobacteria</taxon>
        <taxon>Enterobacterales</taxon>
        <taxon>Enterobacteriaceae</taxon>
        <taxon>Citrobacter</taxon>
        <taxon>Citrobacter freundii complex</taxon>
    </lineage>
</organism>
<proteinExistence type="predicted"/>
<evidence type="ECO:0000313" key="1">
    <source>
        <dbReference type="EMBL" id="HAT3900069.1"/>
    </source>
</evidence>
<dbReference type="AlphaFoldDB" id="A0A0D7L5L3"/>
<dbReference type="EMBL" id="DACSXJ010000044">
    <property type="protein sequence ID" value="HAT3900069.1"/>
    <property type="molecule type" value="Genomic_DNA"/>
</dbReference>
<accession>A0A0D7L5L3</accession>